<dbReference type="RefSeq" id="WP_054746131.1">
    <property type="nucleotide sequence ID" value="NZ_AYYS01000027.1"/>
</dbReference>
<dbReference type="EMBL" id="CP018888">
    <property type="protein sequence ID" value="APT18001.1"/>
    <property type="molecule type" value="Genomic_DNA"/>
</dbReference>
<evidence type="ECO:0008006" key="3">
    <source>
        <dbReference type="Google" id="ProtNLM"/>
    </source>
</evidence>
<dbReference type="KEGG" id="lah:LA20533_01085"/>
<gene>
    <name evidence="1" type="ORF">LA20533_01085</name>
</gene>
<evidence type="ECO:0000313" key="1">
    <source>
        <dbReference type="EMBL" id="APT18001.1"/>
    </source>
</evidence>
<dbReference type="AlphaFoldDB" id="A0A1L6XAJ6"/>
<evidence type="ECO:0000313" key="2">
    <source>
        <dbReference type="Proteomes" id="UP000185499"/>
    </source>
</evidence>
<dbReference type="Proteomes" id="UP000185499">
    <property type="component" value="Chromosome"/>
</dbReference>
<proteinExistence type="predicted"/>
<protein>
    <recommendedName>
        <fullName evidence="3">PepSY domain-containing protein</fullName>
    </recommendedName>
</protein>
<keyword evidence="2" id="KW-1185">Reference proteome</keyword>
<accession>A0A1L6XAJ6</accession>
<name>A0A1L6XAJ6_9LACO</name>
<sequence>MNSKTTKLIFTAGMTAIAIGTSYSLIKQYNKKVRLRRSLERVKQLFSDQNDITGSWLEDEPRIYQHEDFKTKAYFGGLIRKSHGQLLEYEFVLSAKSYALLDLKLIA</sequence>
<reference evidence="1 2" key="1">
    <citation type="submission" date="2016-12" db="EMBL/GenBank/DDBJ databases">
        <title>The whole genome sequencing and assembly of Lactobacillus amylophilus DSM 20533T strain.</title>
        <authorList>
            <person name="Lee Y.-J."/>
            <person name="Yi H."/>
            <person name="Bahn Y.-S."/>
            <person name="Kim J.F."/>
            <person name="Lee D.-W."/>
        </authorList>
    </citation>
    <scope>NUCLEOTIDE SEQUENCE [LARGE SCALE GENOMIC DNA]</scope>
    <source>
        <strain evidence="1 2">DSM 20533</strain>
    </source>
</reference>
<organism evidence="1 2">
    <name type="scientific">Amylolactobacillus amylophilus DSM 20533 = JCM 1125</name>
    <dbReference type="NCBI Taxonomy" id="1423721"/>
    <lineage>
        <taxon>Bacteria</taxon>
        <taxon>Bacillati</taxon>
        <taxon>Bacillota</taxon>
        <taxon>Bacilli</taxon>
        <taxon>Lactobacillales</taxon>
        <taxon>Lactobacillaceae</taxon>
        <taxon>Amylolactobacillus</taxon>
    </lineage>
</organism>